<reference evidence="2" key="1">
    <citation type="submission" date="2022-07" db="EMBL/GenBank/DDBJ databases">
        <title>Phylogenomic reconstructions and comparative analyses of Kickxellomycotina fungi.</title>
        <authorList>
            <person name="Reynolds N.K."/>
            <person name="Stajich J.E."/>
            <person name="Barry K."/>
            <person name="Grigoriev I.V."/>
            <person name="Crous P."/>
            <person name="Smith M.E."/>
        </authorList>
    </citation>
    <scope>NUCLEOTIDE SEQUENCE</scope>
    <source>
        <strain evidence="2">RSA 861</strain>
    </source>
</reference>
<organism evidence="2 3">
    <name type="scientific">Tieghemiomyces parasiticus</name>
    <dbReference type="NCBI Taxonomy" id="78921"/>
    <lineage>
        <taxon>Eukaryota</taxon>
        <taxon>Fungi</taxon>
        <taxon>Fungi incertae sedis</taxon>
        <taxon>Zoopagomycota</taxon>
        <taxon>Kickxellomycotina</taxon>
        <taxon>Dimargaritomycetes</taxon>
        <taxon>Dimargaritales</taxon>
        <taxon>Dimargaritaceae</taxon>
        <taxon>Tieghemiomyces</taxon>
    </lineage>
</organism>
<sequence length="361" mass="38676">MTRDGLEVASEFPEADLTNMSREMGDRFVTPNQMSVSHTHSLSSDNPTFVATPPSGPKQHPQTQGPQDHPSELDSILGMSFYDLLNIPPLQVDNSMVDQSDQKLLLKPDSIATSSNLTPQPPAAELHPSKKRKRSEKLPKTVSARSSRRSRLGSAAKKARPLHAAQLEETKEYRTIPGRKVKGHGNSDARRNAGGPAGNADDKHMPIADDLADSAGDSHDPIKYQKQVGLPRGSGVRQAASAANTANTPPTTAIAESHPSDCPDLDLSININLQRYHQTQSVGSPPELSMVMPQALKIMAFDQKQLEGTDGRMQSLPPISGDPAATSTDSGSSSPAYATYRSTGLLYDAIARVPNAIIVAL</sequence>
<keyword evidence="3" id="KW-1185">Reference proteome</keyword>
<feature type="compositionally biased region" description="Polar residues" evidence="1">
    <location>
        <begin position="325"/>
        <end position="335"/>
    </location>
</feature>
<gene>
    <name evidence="2" type="ORF">IWQ60_009346</name>
</gene>
<feature type="compositionally biased region" description="Polar residues" evidence="1">
    <location>
        <begin position="30"/>
        <end position="49"/>
    </location>
</feature>
<feature type="compositionally biased region" description="Basic residues" evidence="1">
    <location>
        <begin position="146"/>
        <end position="161"/>
    </location>
</feature>
<evidence type="ECO:0000256" key="1">
    <source>
        <dbReference type="SAM" id="MobiDB-lite"/>
    </source>
</evidence>
<evidence type="ECO:0000313" key="3">
    <source>
        <dbReference type="Proteomes" id="UP001150569"/>
    </source>
</evidence>
<feature type="region of interest" description="Disordered" evidence="1">
    <location>
        <begin position="310"/>
        <end position="335"/>
    </location>
</feature>
<evidence type="ECO:0000313" key="2">
    <source>
        <dbReference type="EMBL" id="KAJ1913140.1"/>
    </source>
</evidence>
<feature type="region of interest" description="Disordered" evidence="1">
    <location>
        <begin position="237"/>
        <end position="260"/>
    </location>
</feature>
<comment type="caution">
    <text evidence="2">The sequence shown here is derived from an EMBL/GenBank/DDBJ whole genome shotgun (WGS) entry which is preliminary data.</text>
</comment>
<name>A0A9W8DPQ8_9FUNG</name>
<dbReference type="EMBL" id="JANBPT010000772">
    <property type="protein sequence ID" value="KAJ1913140.1"/>
    <property type="molecule type" value="Genomic_DNA"/>
</dbReference>
<dbReference type="Proteomes" id="UP001150569">
    <property type="component" value="Unassembled WGS sequence"/>
</dbReference>
<feature type="region of interest" description="Disordered" evidence="1">
    <location>
        <begin position="1"/>
        <end position="75"/>
    </location>
</feature>
<dbReference type="AlphaFoldDB" id="A0A9W8DPQ8"/>
<proteinExistence type="predicted"/>
<accession>A0A9W8DPQ8</accession>
<protein>
    <submittedName>
        <fullName evidence="2">Uncharacterized protein</fullName>
    </submittedName>
</protein>
<feature type="region of interest" description="Disordered" evidence="1">
    <location>
        <begin position="111"/>
        <end position="205"/>
    </location>
</feature>
<feature type="compositionally biased region" description="Low complexity" evidence="1">
    <location>
        <begin position="239"/>
        <end position="255"/>
    </location>
</feature>